<keyword evidence="4" id="KW-1185">Reference proteome</keyword>
<evidence type="ECO:0000313" key="3">
    <source>
        <dbReference type="EMBL" id="TBN11958.1"/>
    </source>
</evidence>
<organism evidence="3 4">
    <name type="scientific">Hyunsoonleella pacifica</name>
    <dbReference type="NCBI Taxonomy" id="1080224"/>
    <lineage>
        <taxon>Bacteria</taxon>
        <taxon>Pseudomonadati</taxon>
        <taxon>Bacteroidota</taxon>
        <taxon>Flavobacteriia</taxon>
        <taxon>Flavobacteriales</taxon>
        <taxon>Flavobacteriaceae</taxon>
    </lineage>
</organism>
<name>A0A4V2JAJ0_9FLAO</name>
<sequence length="164" mass="18957">MNKKHLNIILLGLLLVIWGAVLYKYFGKPSVIENTINNTPKHFAYSPKATFSKDTFMLQLINTNPFKTAKKSKKTNSKSKKAHQSSVKVKPKTKTNLKWPKIKYHGFVKSNNQNTRLILLTLDNTLYRKREKEIINGITLIKAHNDSLQVSYQNNTKYITKIHD</sequence>
<dbReference type="AlphaFoldDB" id="A0A4V2JAJ0"/>
<keyword evidence="2" id="KW-0812">Transmembrane</keyword>
<accession>A0A4V2JAJ0</accession>
<keyword evidence="2" id="KW-0472">Membrane</keyword>
<feature type="transmembrane region" description="Helical" evidence="2">
    <location>
        <begin position="6"/>
        <end position="26"/>
    </location>
</feature>
<comment type="caution">
    <text evidence="3">The sequence shown here is derived from an EMBL/GenBank/DDBJ whole genome shotgun (WGS) entry which is preliminary data.</text>
</comment>
<gene>
    <name evidence="3" type="ORF">EYD46_17475</name>
</gene>
<keyword evidence="2" id="KW-1133">Transmembrane helix</keyword>
<reference evidence="3 4" key="1">
    <citation type="journal article" date="2015" name="Int. J. Syst. Evol. Microbiol.">
        <title>Hyunsoonleella pacifica sp. nov., isolated from seawater of South Pacific Gyre.</title>
        <authorList>
            <person name="Gao X."/>
            <person name="Zhang Z."/>
            <person name="Dai X."/>
            <person name="Zhang X.H."/>
        </authorList>
    </citation>
    <scope>NUCLEOTIDE SEQUENCE [LARGE SCALE GENOMIC DNA]</scope>
    <source>
        <strain evidence="3 4">SW033</strain>
    </source>
</reference>
<evidence type="ECO:0008006" key="5">
    <source>
        <dbReference type="Google" id="ProtNLM"/>
    </source>
</evidence>
<feature type="region of interest" description="Disordered" evidence="1">
    <location>
        <begin position="68"/>
        <end position="90"/>
    </location>
</feature>
<dbReference type="Proteomes" id="UP000292372">
    <property type="component" value="Unassembled WGS sequence"/>
</dbReference>
<dbReference type="OrthoDB" id="1364040at2"/>
<evidence type="ECO:0000256" key="2">
    <source>
        <dbReference type="SAM" id="Phobius"/>
    </source>
</evidence>
<protein>
    <recommendedName>
        <fullName evidence="5">Type II secretion system protein GspC N-terminal domain-containing protein</fullName>
    </recommendedName>
</protein>
<evidence type="ECO:0000256" key="1">
    <source>
        <dbReference type="SAM" id="MobiDB-lite"/>
    </source>
</evidence>
<proteinExistence type="predicted"/>
<dbReference type="RefSeq" id="WP_130938468.1">
    <property type="nucleotide sequence ID" value="NZ_BMEE01000001.1"/>
</dbReference>
<dbReference type="EMBL" id="SIRS01000009">
    <property type="protein sequence ID" value="TBN11958.1"/>
    <property type="molecule type" value="Genomic_DNA"/>
</dbReference>
<evidence type="ECO:0000313" key="4">
    <source>
        <dbReference type="Proteomes" id="UP000292372"/>
    </source>
</evidence>